<keyword evidence="2" id="KW-1185">Reference proteome</keyword>
<dbReference type="STRING" id="436907.A7TFV6"/>
<dbReference type="OrthoDB" id="4050598at2759"/>
<dbReference type="AlphaFoldDB" id="A7TFV6"/>
<dbReference type="Proteomes" id="UP000000267">
    <property type="component" value="Unassembled WGS sequence"/>
</dbReference>
<dbReference type="GeneID" id="5547233"/>
<dbReference type="GO" id="GO:0019789">
    <property type="term" value="F:SUMO transferase activity"/>
    <property type="evidence" value="ECO:0007669"/>
    <property type="project" value="EnsemblFungi"/>
</dbReference>
<gene>
    <name evidence="1" type="ORF">Kpol_1023p85</name>
</gene>
<dbReference type="HOGENOM" id="CLU_035923_0_0_1"/>
<dbReference type="KEGG" id="vpo:Kpol_1023p85"/>
<organism evidence="2">
    <name type="scientific">Vanderwaltozyma polyspora (strain ATCC 22028 / DSM 70294 / BCRC 21397 / CBS 2163 / NBRC 10782 / NRRL Y-8283 / UCD 57-17)</name>
    <name type="common">Kluyveromyces polysporus</name>
    <dbReference type="NCBI Taxonomy" id="436907"/>
    <lineage>
        <taxon>Eukaryota</taxon>
        <taxon>Fungi</taxon>
        <taxon>Dikarya</taxon>
        <taxon>Ascomycota</taxon>
        <taxon>Saccharomycotina</taxon>
        <taxon>Saccharomycetes</taxon>
        <taxon>Saccharomycetales</taxon>
        <taxon>Saccharomycetaceae</taxon>
        <taxon>Vanderwaltozyma</taxon>
    </lineage>
</organism>
<dbReference type="OMA" id="LLRCQLF"/>
<dbReference type="GO" id="GO:0042030">
    <property type="term" value="F:ATPase inhibitor activity"/>
    <property type="evidence" value="ECO:0007669"/>
    <property type="project" value="EnsemblFungi"/>
</dbReference>
<dbReference type="FunCoup" id="A7TFV6">
    <property type="interactions" value="57"/>
</dbReference>
<sequence>MNYAEPCSTSNEFTNKNDIKSLPYYFVHLTDKHLSNFETLNAMALIGNYADLLFFIESYETSDTFVVPPYDIIILLLTLVTVSKYYKEATVRKNDYYVLTGKQLNKRSIAILKNYIEILNEFDCGKYDRYSLELLRCQFFLAIELIFNKEKRTDIRNRFKRRRAEVEFEIEYLTSSVDENNDDDTIGFQNPYNSYIPFLDRNKTVLGNKLFNIVLNKRDSFINLLIWTLSNSLEEDTALYLSSQEIWMPILQMILDIYLLRHDYYIQNELTNKGNSHFFSRELSRSPIGTLLRSIGEVDFIERFCESVFINCSDRNDILSYRTVMQRIYQNENVISNAFLPRVKYSNDYKMLKSMSIRRKMIGLCFRLLQDLDDDERLELPKMSTNTLGDSIIRCVINFDNIKQFKMFFYTEMISKELFFLPILAEDCILKLSENYLENNRETLDLCSNFNNSKAFFQILVELINDGYFYIPELKCNDNDAYDKSNNKEKNDENNKIDAKIKKSLYKKYITIMKADICLIVLLRFFIYENSNMNEIKALSSFNNFLARVKKLDSERLNEFGDIGKKEESVALFSRVKLLFCIL</sequence>
<dbReference type="RefSeq" id="XP_001646772.1">
    <property type="nucleotide sequence ID" value="XM_001646722.1"/>
</dbReference>
<dbReference type="GO" id="GO:0030915">
    <property type="term" value="C:Smc5-Smc6 complex"/>
    <property type="evidence" value="ECO:0007669"/>
    <property type="project" value="EnsemblFungi"/>
</dbReference>
<dbReference type="InterPro" id="IPR014803">
    <property type="entry name" value="DNA_repair_Nse5/Nse6"/>
</dbReference>
<dbReference type="eggNOG" id="ENOG502QU63">
    <property type="taxonomic scope" value="Eukaryota"/>
</dbReference>
<name>A7TFV6_VANPO</name>
<dbReference type="Pfam" id="PF08691">
    <property type="entry name" value="Nse5"/>
    <property type="match status" value="1"/>
</dbReference>
<dbReference type="InParanoid" id="A7TFV6"/>
<protein>
    <submittedName>
        <fullName evidence="1">Uncharacterized protein</fullName>
    </submittedName>
</protein>
<proteinExistence type="predicted"/>
<reference evidence="1 2" key="1">
    <citation type="journal article" date="2007" name="Proc. Natl. Acad. Sci. U.S.A.">
        <title>Independent sorting-out of thousands of duplicated gene pairs in two yeast species descended from a whole-genome duplication.</title>
        <authorList>
            <person name="Scannell D.R."/>
            <person name="Frank A.C."/>
            <person name="Conant G.C."/>
            <person name="Byrne K.P."/>
            <person name="Woolfit M."/>
            <person name="Wolfe K.H."/>
        </authorList>
    </citation>
    <scope>NUCLEOTIDE SEQUENCE [LARGE SCALE GENOMIC DNA]</scope>
    <source>
        <strain evidence="2">ATCC 22028 / DSM 70294 / BCRC 21397 / CBS 2163 / NBRC 10782 / NRRL Y-8283 / UCD 57-17</strain>
    </source>
</reference>
<dbReference type="EMBL" id="DS480384">
    <property type="protein sequence ID" value="EDO18914.1"/>
    <property type="molecule type" value="Genomic_DNA"/>
</dbReference>
<evidence type="ECO:0000313" key="2">
    <source>
        <dbReference type="Proteomes" id="UP000000267"/>
    </source>
</evidence>
<dbReference type="PhylomeDB" id="A7TFV6"/>
<accession>A7TFV6</accession>
<evidence type="ECO:0000313" key="1">
    <source>
        <dbReference type="EMBL" id="EDO18914.1"/>
    </source>
</evidence>
<dbReference type="GO" id="GO:0006281">
    <property type="term" value="P:DNA repair"/>
    <property type="evidence" value="ECO:0007669"/>
    <property type="project" value="EnsemblFungi"/>
</dbReference>